<dbReference type="InterPro" id="IPR036019">
    <property type="entry name" value="MscL_channel"/>
</dbReference>
<comment type="caution">
    <text evidence="6">The sequence shown here is derived from an EMBL/GenBank/DDBJ whole genome shotgun (WGS) entry which is preliminary data.</text>
</comment>
<evidence type="ECO:0000256" key="1">
    <source>
        <dbReference type="ARBA" id="ARBA00004141"/>
    </source>
</evidence>
<dbReference type="EMBL" id="PRLK01000008">
    <property type="protein sequence ID" value="RYC72428.1"/>
    <property type="molecule type" value="Genomic_DNA"/>
</dbReference>
<dbReference type="Gene3D" id="1.10.1200.120">
    <property type="entry name" value="Large-conductance mechanosensitive channel, MscL, domain 1"/>
    <property type="match status" value="1"/>
</dbReference>
<dbReference type="PANTHER" id="PTHR30266">
    <property type="entry name" value="MECHANOSENSITIVE CHANNEL MSCL"/>
    <property type="match status" value="1"/>
</dbReference>
<organism evidence="6 7">
    <name type="scientific">Candidatus Nanogingivalis gingivitcus</name>
    <dbReference type="NCBI Taxonomy" id="2171992"/>
    <lineage>
        <taxon>Bacteria</taxon>
        <taxon>Candidatus Saccharimonadota</taxon>
        <taxon>Candidatus Nanosyncoccalia</taxon>
        <taxon>Candidatus Nanogingivales</taxon>
        <taxon>Candidatus Nanogingivalaceae</taxon>
        <taxon>Candidatus Nanogingivalis</taxon>
    </lineage>
</organism>
<proteinExistence type="predicted"/>
<keyword evidence="3 5" id="KW-1133">Transmembrane helix</keyword>
<name>A0ABY0FJK5_9BACT</name>
<keyword evidence="2 5" id="KW-0812">Transmembrane</keyword>
<keyword evidence="4 5" id="KW-0472">Membrane</keyword>
<dbReference type="InterPro" id="IPR037673">
    <property type="entry name" value="MSC/AndL"/>
</dbReference>
<evidence type="ECO:0000256" key="5">
    <source>
        <dbReference type="SAM" id="Phobius"/>
    </source>
</evidence>
<gene>
    <name evidence="6" type="primary">mscL</name>
    <name evidence="6" type="ORF">G6CMJM_00526</name>
</gene>
<keyword evidence="7" id="KW-1185">Reference proteome</keyword>
<evidence type="ECO:0000256" key="4">
    <source>
        <dbReference type="ARBA" id="ARBA00023136"/>
    </source>
</evidence>
<accession>A0ABY0FJK5</accession>
<feature type="transmembrane region" description="Helical" evidence="5">
    <location>
        <begin position="101"/>
        <end position="122"/>
    </location>
</feature>
<protein>
    <submittedName>
        <fullName evidence="6">Large-conductance mechanosensitive channel</fullName>
    </submittedName>
</protein>
<dbReference type="PANTHER" id="PTHR30266:SF2">
    <property type="entry name" value="LARGE-CONDUCTANCE MECHANOSENSITIVE CHANNEL"/>
    <property type="match status" value="1"/>
</dbReference>
<evidence type="ECO:0000256" key="2">
    <source>
        <dbReference type="ARBA" id="ARBA00022692"/>
    </source>
</evidence>
<reference evidence="6 7" key="1">
    <citation type="journal article" date="2018" name="bioRxiv">
        <title>Evidence of independent acquisition and adaption of ultra-small bacteria to human hosts across the highly diverse yet reduced genomes of the phylum Saccharibacteria.</title>
        <authorList>
            <person name="McLean J.S."/>
            <person name="Bor B."/>
            <person name="To T.T."/>
            <person name="Liu Q."/>
            <person name="Kearns K.A."/>
            <person name="Solden L.M."/>
            <person name="Wrighton K.C."/>
            <person name="He X."/>
            <person name="Shi W."/>
        </authorList>
    </citation>
    <scope>NUCLEOTIDE SEQUENCE [LARGE SCALE GENOMIC DNA]</scope>
    <source>
        <strain evidence="6 7">TM7_CMJM_G6_1_HOT_870</strain>
    </source>
</reference>
<sequence length="130" mass="14050">MSEKKVVRKAVKHPSVNVLKEQLEGFKQFILSQGLIGMAIGLILGTATGALVKSLIDNVIMPPIGLILGSAEGLKGLRLAIGRTVNGELTFVNYGIFLNDLINFAVITAVVYFVIVFLTKFFGEEITAKK</sequence>
<dbReference type="Pfam" id="PF01741">
    <property type="entry name" value="MscL"/>
    <property type="match status" value="1"/>
</dbReference>
<dbReference type="Proteomes" id="UP001190925">
    <property type="component" value="Unassembled WGS sequence"/>
</dbReference>
<evidence type="ECO:0000256" key="3">
    <source>
        <dbReference type="ARBA" id="ARBA00022989"/>
    </source>
</evidence>
<evidence type="ECO:0000313" key="7">
    <source>
        <dbReference type="Proteomes" id="UP001190925"/>
    </source>
</evidence>
<dbReference type="SUPFAM" id="SSF81330">
    <property type="entry name" value="Gated mechanosensitive channel"/>
    <property type="match status" value="1"/>
</dbReference>
<comment type="subcellular location">
    <subcellularLocation>
        <location evidence="1">Membrane</location>
        <topology evidence="1">Multi-pass membrane protein</topology>
    </subcellularLocation>
</comment>
<dbReference type="RefSeq" id="WP_129718922.1">
    <property type="nucleotide sequence ID" value="NZ_PRLK01000008.1"/>
</dbReference>
<evidence type="ECO:0000313" key="6">
    <source>
        <dbReference type="EMBL" id="RYC72428.1"/>
    </source>
</evidence>
<reference evidence="6 7" key="2">
    <citation type="journal article" date="2020" name="Cell Rep.">
        <title>Acquisition and Adaptation of Ultra-small Parasitic Reduced Genome Bacteria to Mammalian Hosts.</title>
        <authorList>
            <person name="McLean J.S."/>
            <person name="Bor B."/>
            <person name="Kerns K.A."/>
            <person name="Liu Q."/>
            <person name="To T.T."/>
            <person name="Solden L."/>
            <person name="Hendrickson E.L."/>
            <person name="Wrighton K."/>
            <person name="Shi W."/>
            <person name="He X."/>
        </authorList>
    </citation>
    <scope>NUCLEOTIDE SEQUENCE [LARGE SCALE GENOMIC DNA]</scope>
    <source>
        <strain evidence="6 7">TM7_CMJM_G6_1_HOT_870</strain>
    </source>
</reference>
<feature type="transmembrane region" description="Helical" evidence="5">
    <location>
        <begin position="29"/>
        <end position="52"/>
    </location>
</feature>